<proteinExistence type="predicted"/>
<organism evidence="3 4">
    <name type="scientific">Echinops telfairi</name>
    <name type="common">Lesser hedgehog tenrec</name>
    <dbReference type="NCBI Taxonomy" id="9371"/>
    <lineage>
        <taxon>Eukaryota</taxon>
        <taxon>Metazoa</taxon>
        <taxon>Chordata</taxon>
        <taxon>Craniata</taxon>
        <taxon>Vertebrata</taxon>
        <taxon>Euteleostomi</taxon>
        <taxon>Mammalia</taxon>
        <taxon>Eutheria</taxon>
        <taxon>Afrotheria</taxon>
        <taxon>Tenrecidae</taxon>
        <taxon>Tenrecinae</taxon>
        <taxon>Echinops</taxon>
    </lineage>
</organism>
<dbReference type="InterPro" id="IPR027904">
    <property type="entry name" value="DUF4587"/>
</dbReference>
<accession>A0ABM0ZRJ2</accession>
<dbReference type="InterPro" id="IPR038915">
    <property type="entry name" value="PRR29-like"/>
</dbReference>
<dbReference type="GeneID" id="101659000"/>
<evidence type="ECO:0000313" key="4">
    <source>
        <dbReference type="RefSeq" id="XP_012861273.1"/>
    </source>
</evidence>
<reference evidence="4" key="1">
    <citation type="submission" date="2025-08" db="UniProtKB">
        <authorList>
            <consortium name="RefSeq"/>
        </authorList>
    </citation>
    <scope>IDENTIFICATION</scope>
</reference>
<evidence type="ECO:0000259" key="2">
    <source>
        <dbReference type="Pfam" id="PF15248"/>
    </source>
</evidence>
<dbReference type="Proteomes" id="UP000694863">
    <property type="component" value="Unplaced"/>
</dbReference>
<gene>
    <name evidence="4" type="primary">PRR29</name>
</gene>
<sequence length="193" mass="20037">MAAGAGWSWALPGSQSSAPTGPGLGCWAESWGGAGCLVGAPRGLAAPLPADLLELLLLQNAQVHQVLLSRLASGALSAEPVATGLQVYLEGHLEEDEDQEEEEELGVQGDGPLVFHHHYLPCAPAPLGPLLPWPVPLLPLPHLQATPRMQHLAPAPGRREVRAVPPPPPPSATGTVGVDVPPASDYYDAESLP</sequence>
<dbReference type="PANTHER" id="PTHR28604:SF1">
    <property type="entry name" value="PROLINE-RICH PROTEIN 29"/>
    <property type="match status" value="1"/>
</dbReference>
<dbReference type="RefSeq" id="XP_012861273.1">
    <property type="nucleotide sequence ID" value="XM_013005819.2"/>
</dbReference>
<evidence type="ECO:0000256" key="1">
    <source>
        <dbReference type="SAM" id="MobiDB-lite"/>
    </source>
</evidence>
<evidence type="ECO:0000313" key="3">
    <source>
        <dbReference type="Proteomes" id="UP000694863"/>
    </source>
</evidence>
<keyword evidence="3" id="KW-1185">Reference proteome</keyword>
<name>A0ABM0ZRJ2_ECHTE</name>
<dbReference type="PANTHER" id="PTHR28604">
    <property type="match status" value="1"/>
</dbReference>
<feature type="domain" description="DUF4587" evidence="2">
    <location>
        <begin position="50"/>
        <end position="119"/>
    </location>
</feature>
<feature type="region of interest" description="Disordered" evidence="1">
    <location>
        <begin position="153"/>
        <end position="193"/>
    </location>
</feature>
<protein>
    <submittedName>
        <fullName evidence="4">Proline-rich protein 29</fullName>
    </submittedName>
</protein>
<dbReference type="Pfam" id="PF15248">
    <property type="entry name" value="DUF4587"/>
    <property type="match status" value="1"/>
</dbReference>